<protein>
    <submittedName>
        <fullName evidence="1">Uncharacterized protein</fullName>
    </submittedName>
</protein>
<dbReference type="EMBL" id="CAACVG010007325">
    <property type="protein sequence ID" value="VEN44846.1"/>
    <property type="molecule type" value="Genomic_DNA"/>
</dbReference>
<dbReference type="Proteomes" id="UP000410492">
    <property type="component" value="Unassembled WGS sequence"/>
</dbReference>
<sequence>MPEILMQVMKAVPENTMYIILQTNMAHIEPLNIRYWTQIAHPNDTPLKLDSSSNIHPFG</sequence>
<name>A0A653CAV1_CALMS</name>
<evidence type="ECO:0000313" key="1">
    <source>
        <dbReference type="EMBL" id="VEN44846.1"/>
    </source>
</evidence>
<accession>A0A653CAV1</accession>
<reference evidence="1 2" key="1">
    <citation type="submission" date="2019-01" db="EMBL/GenBank/DDBJ databases">
        <authorList>
            <person name="Sayadi A."/>
        </authorList>
    </citation>
    <scope>NUCLEOTIDE SEQUENCE [LARGE SCALE GENOMIC DNA]</scope>
</reference>
<proteinExistence type="predicted"/>
<organism evidence="1 2">
    <name type="scientific">Callosobruchus maculatus</name>
    <name type="common">Southern cowpea weevil</name>
    <name type="synonym">Pulse bruchid</name>
    <dbReference type="NCBI Taxonomy" id="64391"/>
    <lineage>
        <taxon>Eukaryota</taxon>
        <taxon>Metazoa</taxon>
        <taxon>Ecdysozoa</taxon>
        <taxon>Arthropoda</taxon>
        <taxon>Hexapoda</taxon>
        <taxon>Insecta</taxon>
        <taxon>Pterygota</taxon>
        <taxon>Neoptera</taxon>
        <taxon>Endopterygota</taxon>
        <taxon>Coleoptera</taxon>
        <taxon>Polyphaga</taxon>
        <taxon>Cucujiformia</taxon>
        <taxon>Chrysomeloidea</taxon>
        <taxon>Chrysomelidae</taxon>
        <taxon>Bruchinae</taxon>
        <taxon>Bruchini</taxon>
        <taxon>Callosobruchus</taxon>
    </lineage>
</organism>
<dbReference type="AlphaFoldDB" id="A0A653CAV1"/>
<gene>
    <name evidence="1" type="ORF">CALMAC_LOCUS7505</name>
</gene>
<keyword evidence="2" id="KW-1185">Reference proteome</keyword>
<evidence type="ECO:0000313" key="2">
    <source>
        <dbReference type="Proteomes" id="UP000410492"/>
    </source>
</evidence>